<evidence type="ECO:0008006" key="4">
    <source>
        <dbReference type="Google" id="ProtNLM"/>
    </source>
</evidence>
<feature type="transmembrane region" description="Helical" evidence="1">
    <location>
        <begin position="21"/>
        <end position="38"/>
    </location>
</feature>
<dbReference type="Proteomes" id="UP000007029">
    <property type="component" value="Chromosome"/>
</dbReference>
<proteinExistence type="predicted"/>
<dbReference type="InterPro" id="IPR018666">
    <property type="entry name" value="DUF2125"/>
</dbReference>
<dbReference type="eggNOG" id="COG4093">
    <property type="taxonomic scope" value="Bacteria"/>
</dbReference>
<dbReference type="KEGG" id="rde:RD1_3385"/>
<sequence>MPALRKPQNGRRLKRYTMRRLVWLGFIFAVLWSGWWFFAASGLQSGLTRWFEDRRSDGWQAEIADTALSGFPLKLDVTLARPMLADPETGVAFETSSVMISAPTYWPGYVSLFFPQDEMLFASPSGRSTLTADTAVANLRLHPGATLEVEELALTSGPWRLDTPDGSLMSAQGLSVGMRQDVENANRYAVTLDAPAFQPGSVPRAALRIPTDWPIAFDSLTMDMTITFDRPFDRSTLETQRPQPRRIDLSLAQAAWGTLLLRGAADLDVSATGAMTGEVSLQAKNWQDMLVLAETAGVLPPALKPQAENILQALARGSGNPNSIDVTLSLRDGTVFLGFIPLGQAPLLILR</sequence>
<keyword evidence="1" id="KW-0472">Membrane</keyword>
<keyword evidence="3" id="KW-1185">Reference proteome</keyword>
<evidence type="ECO:0000313" key="3">
    <source>
        <dbReference type="Proteomes" id="UP000007029"/>
    </source>
</evidence>
<evidence type="ECO:0000313" key="2">
    <source>
        <dbReference type="EMBL" id="ABG32877.1"/>
    </source>
</evidence>
<keyword evidence="1" id="KW-0812">Transmembrane</keyword>
<organism evidence="2 3">
    <name type="scientific">Roseobacter denitrificans (strain ATCC 33942 / OCh 114)</name>
    <name type="common">Erythrobacter sp. (strain OCh 114)</name>
    <name type="synonym">Roseobacter denitrificans</name>
    <dbReference type="NCBI Taxonomy" id="375451"/>
    <lineage>
        <taxon>Bacteria</taxon>
        <taxon>Pseudomonadati</taxon>
        <taxon>Pseudomonadota</taxon>
        <taxon>Alphaproteobacteria</taxon>
        <taxon>Rhodobacterales</taxon>
        <taxon>Roseobacteraceae</taxon>
        <taxon>Roseobacter</taxon>
    </lineage>
</organism>
<protein>
    <recommendedName>
        <fullName evidence="4">DUF2125 domain-containing protein</fullName>
    </recommendedName>
</protein>
<evidence type="ECO:0000256" key="1">
    <source>
        <dbReference type="SAM" id="Phobius"/>
    </source>
</evidence>
<gene>
    <name evidence="2" type="ordered locus">RD1_3385</name>
</gene>
<reference evidence="2 3" key="1">
    <citation type="journal article" date="2007" name="J. Bacteriol.">
        <title>The complete genome sequence of Roseobacter denitrificans reveals a mixotrophic rather than photosynthetic metabolism.</title>
        <authorList>
            <person name="Swingley W.D."/>
            <person name="Sadekar S."/>
            <person name="Mastrian S.D."/>
            <person name="Matthies H.J."/>
            <person name="Hao J."/>
            <person name="Ramos H."/>
            <person name="Acharya C.R."/>
            <person name="Conrad A.L."/>
            <person name="Taylor H.L."/>
            <person name="Dejesa L.C."/>
            <person name="Shah M.K."/>
            <person name="O'huallachain M.E."/>
            <person name="Lince M.T."/>
            <person name="Blankenship R.E."/>
            <person name="Beatty J.T."/>
            <person name="Touchman J.W."/>
        </authorList>
    </citation>
    <scope>NUCLEOTIDE SEQUENCE [LARGE SCALE GENOMIC DNA]</scope>
    <source>
        <strain evidence="3">ATCC 33942 / OCh 114</strain>
    </source>
</reference>
<keyword evidence="1" id="KW-1133">Transmembrane helix</keyword>
<dbReference type="HOGENOM" id="CLU_070576_0_0_5"/>
<dbReference type="EMBL" id="CP000362">
    <property type="protein sequence ID" value="ABG32877.1"/>
    <property type="molecule type" value="Genomic_DNA"/>
</dbReference>
<accession>Q163G6</accession>
<dbReference type="STRING" id="375451.RD1_3385"/>
<name>Q163G6_ROSDO</name>
<dbReference type="AlphaFoldDB" id="Q163G6"/>
<dbReference type="Pfam" id="PF09898">
    <property type="entry name" value="DUF2125"/>
    <property type="match status" value="1"/>
</dbReference>